<dbReference type="EMBL" id="CP015852">
    <property type="protein sequence ID" value="ANH98064.1"/>
    <property type="molecule type" value="Genomic_DNA"/>
</dbReference>
<dbReference type="Proteomes" id="UP000078142">
    <property type="component" value="Chromosome"/>
</dbReference>
<accession>A0AAC9BTL7</accession>
<gene>
    <name evidence="1" type="ORF">A8L59_11825</name>
</gene>
<reference evidence="1 2" key="1">
    <citation type="submission" date="2016-05" db="EMBL/GenBank/DDBJ databases">
        <authorList>
            <person name="Wang S."/>
            <person name="Zhu B."/>
        </authorList>
    </citation>
    <scope>NUCLEOTIDE SEQUENCE [LARGE SCALE GENOMIC DNA]</scope>
    <source>
        <strain evidence="1 2">CRS05-R5</strain>
    </source>
</reference>
<evidence type="ECO:0000313" key="2">
    <source>
        <dbReference type="Proteomes" id="UP000078142"/>
    </source>
</evidence>
<organism evidence="1 2">
    <name type="scientific">Pseudomonas koreensis</name>
    <dbReference type="NCBI Taxonomy" id="198620"/>
    <lineage>
        <taxon>Bacteria</taxon>
        <taxon>Pseudomonadati</taxon>
        <taxon>Pseudomonadota</taxon>
        <taxon>Gammaproteobacteria</taxon>
        <taxon>Pseudomonadales</taxon>
        <taxon>Pseudomonadaceae</taxon>
        <taxon>Pseudomonas</taxon>
    </lineage>
</organism>
<name>A0AAC9BTL7_9PSED</name>
<protein>
    <submittedName>
        <fullName evidence="1">Uncharacterized protein</fullName>
    </submittedName>
</protein>
<sequence>MRNYTIQYLFNGEPRTHHIELKQSELAVHDAAMHLLQLHFGDGENSLIMPTADSTADEILEQANLVGITEIEVQVGVEG</sequence>
<dbReference type="GeneID" id="93489072"/>
<proteinExistence type="predicted"/>
<dbReference type="RefSeq" id="WP_064587342.1">
    <property type="nucleotide sequence ID" value="NZ_CP015852.1"/>
</dbReference>
<dbReference type="AlphaFoldDB" id="A0AAC9BTL7"/>
<evidence type="ECO:0000313" key="1">
    <source>
        <dbReference type="EMBL" id="ANH98064.1"/>
    </source>
</evidence>